<keyword evidence="1" id="KW-0560">Oxidoreductase</keyword>
<protein>
    <submittedName>
        <fullName evidence="2">Monooxygenase</fullName>
    </submittedName>
</protein>
<dbReference type="PIRSF" id="PIRSF000332">
    <property type="entry name" value="FMO"/>
    <property type="match status" value="1"/>
</dbReference>
<sequence>MYDVVIIGAGQAGLAAGYHLQKSNLDYVILEASEQTAGSWPKYYNHLVLFSPAQYSSLPGLDIDGGCDSYPNKDAVIQYLNDYRNYFNLNVQTRKKVEKIKKSNHFFSLKTVDQKLYKARAVICATGSFNNPHIPNIDNMSTFEGKLMHSFQYREANTFKDERVVVVGGRNSAVQIAVELAQVANVSIATRTPIKYIPQRLLGKDGHFWGRLIGYDTFPIGLWRNVNDKEPVIDLGGFKKAIEENHNPDQRNMFTRFTKDGVVWSDGLKEYVDTVIFATGYKPRFDYLESLKTVNKKGSPLQKGGISSNIDGLYFVGLHWQRSHASATLRGVGPDAKFVIKHLKKFLNSVKNE</sequence>
<evidence type="ECO:0000313" key="2">
    <source>
        <dbReference type="EMBL" id="PWU70430.1"/>
    </source>
</evidence>
<dbReference type="InterPro" id="IPR036188">
    <property type="entry name" value="FAD/NAD-bd_sf"/>
</dbReference>
<gene>
    <name evidence="2" type="ORF">DLJ74_00945</name>
</gene>
<dbReference type="OrthoDB" id="9778740at2"/>
<evidence type="ECO:0000313" key="3">
    <source>
        <dbReference type="Proteomes" id="UP000245624"/>
    </source>
</evidence>
<keyword evidence="3" id="KW-1185">Reference proteome</keyword>
<dbReference type="InterPro" id="IPR000960">
    <property type="entry name" value="Flavin_mOase"/>
</dbReference>
<organism evidence="2 3">
    <name type="scientific">Gracilibacillus dipsosauri</name>
    <dbReference type="NCBI Taxonomy" id="178340"/>
    <lineage>
        <taxon>Bacteria</taxon>
        <taxon>Bacillati</taxon>
        <taxon>Bacillota</taxon>
        <taxon>Bacilli</taxon>
        <taxon>Bacillales</taxon>
        <taxon>Bacillaceae</taxon>
        <taxon>Gracilibacillus</taxon>
    </lineage>
</organism>
<evidence type="ECO:0000256" key="1">
    <source>
        <dbReference type="ARBA" id="ARBA00023002"/>
    </source>
</evidence>
<dbReference type="GO" id="GO:0004497">
    <property type="term" value="F:monooxygenase activity"/>
    <property type="evidence" value="ECO:0007669"/>
    <property type="project" value="UniProtKB-KW"/>
</dbReference>
<dbReference type="AlphaFoldDB" id="A0A317L653"/>
<comment type="caution">
    <text evidence="2">The sequence shown here is derived from an EMBL/GenBank/DDBJ whole genome shotgun (WGS) entry which is preliminary data.</text>
</comment>
<dbReference type="GO" id="GO:0050661">
    <property type="term" value="F:NADP binding"/>
    <property type="evidence" value="ECO:0007669"/>
    <property type="project" value="InterPro"/>
</dbReference>
<reference evidence="2 3" key="1">
    <citation type="submission" date="2018-05" db="EMBL/GenBank/DDBJ databases">
        <title>Genomic analysis of Gracilibacillus dipsosauri DD1 reveals novel features of a salt-tolerant amylase.</title>
        <authorList>
            <person name="Deutch C.E."/>
            <person name="Yang S."/>
        </authorList>
    </citation>
    <scope>NUCLEOTIDE SEQUENCE [LARGE SCALE GENOMIC DNA]</scope>
    <source>
        <strain evidence="2 3">DD1</strain>
    </source>
</reference>
<accession>A0A317L653</accession>
<dbReference type="Proteomes" id="UP000245624">
    <property type="component" value="Unassembled WGS sequence"/>
</dbReference>
<dbReference type="GO" id="GO:0050660">
    <property type="term" value="F:flavin adenine dinucleotide binding"/>
    <property type="evidence" value="ECO:0007669"/>
    <property type="project" value="InterPro"/>
</dbReference>
<dbReference type="EMBL" id="QGTD01000001">
    <property type="protein sequence ID" value="PWU70430.1"/>
    <property type="molecule type" value="Genomic_DNA"/>
</dbReference>
<dbReference type="SUPFAM" id="SSF51905">
    <property type="entry name" value="FAD/NAD(P)-binding domain"/>
    <property type="match status" value="2"/>
</dbReference>
<dbReference type="Gene3D" id="3.50.50.60">
    <property type="entry name" value="FAD/NAD(P)-binding domain"/>
    <property type="match status" value="1"/>
</dbReference>
<dbReference type="Pfam" id="PF13738">
    <property type="entry name" value="Pyr_redox_3"/>
    <property type="match status" value="1"/>
</dbReference>
<dbReference type="InterPro" id="IPR050982">
    <property type="entry name" value="Auxin_biosynth/cation_transpt"/>
</dbReference>
<dbReference type="PANTHER" id="PTHR43539:SF78">
    <property type="entry name" value="FLAVIN-CONTAINING MONOOXYGENASE"/>
    <property type="match status" value="1"/>
</dbReference>
<keyword evidence="2" id="KW-0503">Monooxygenase</keyword>
<dbReference type="PRINTS" id="PR00368">
    <property type="entry name" value="FADPNR"/>
</dbReference>
<proteinExistence type="predicted"/>
<name>A0A317L653_9BACI</name>
<dbReference type="PANTHER" id="PTHR43539">
    <property type="entry name" value="FLAVIN-BINDING MONOOXYGENASE-LIKE PROTEIN (AFU_ORTHOLOGUE AFUA_4G09220)"/>
    <property type="match status" value="1"/>
</dbReference>
<dbReference type="PRINTS" id="PR00469">
    <property type="entry name" value="PNDRDTASEII"/>
</dbReference>
<dbReference type="RefSeq" id="WP_109982958.1">
    <property type="nucleotide sequence ID" value="NZ_QGTD01000001.1"/>
</dbReference>